<dbReference type="RefSeq" id="WP_229674204.1">
    <property type="nucleotide sequence ID" value="NZ_BMNA01000003.1"/>
</dbReference>
<feature type="zinc finger region" description="dksA C4-type" evidence="4">
    <location>
        <begin position="101"/>
        <end position="125"/>
    </location>
</feature>
<keyword evidence="3" id="KW-0862">Zinc</keyword>
<comment type="caution">
    <text evidence="7">The sequence shown here is derived from an EMBL/GenBank/DDBJ whole genome shotgun (WGS) entry which is preliminary data.</text>
</comment>
<dbReference type="SUPFAM" id="SSF57716">
    <property type="entry name" value="Glucocorticoid receptor-like (DNA-binding domain)"/>
    <property type="match status" value="1"/>
</dbReference>
<evidence type="ECO:0000313" key="7">
    <source>
        <dbReference type="EMBL" id="GGL98257.1"/>
    </source>
</evidence>
<dbReference type="Pfam" id="PF01258">
    <property type="entry name" value="zf-dskA_traR"/>
    <property type="match status" value="1"/>
</dbReference>
<dbReference type="PROSITE" id="PS51128">
    <property type="entry name" value="ZF_DKSA_2"/>
    <property type="match status" value="1"/>
</dbReference>
<dbReference type="PANTHER" id="PTHR33823">
    <property type="entry name" value="RNA POLYMERASE-BINDING TRANSCRIPTION FACTOR DKSA-RELATED"/>
    <property type="match status" value="1"/>
</dbReference>
<protein>
    <submittedName>
        <fullName evidence="7">DnaK suppressor protein</fullName>
    </submittedName>
</protein>
<proteinExistence type="predicted"/>
<keyword evidence="1" id="KW-0479">Metal-binding</keyword>
<reference evidence="7" key="2">
    <citation type="submission" date="2020-09" db="EMBL/GenBank/DDBJ databases">
        <authorList>
            <person name="Sun Q."/>
            <person name="Zhou Y."/>
        </authorList>
    </citation>
    <scope>NUCLEOTIDE SEQUENCE</scope>
    <source>
        <strain evidence="7">CGMCC 4.7308</strain>
    </source>
</reference>
<feature type="compositionally biased region" description="Low complexity" evidence="5">
    <location>
        <begin position="9"/>
        <end position="21"/>
    </location>
</feature>
<keyword evidence="2" id="KW-0863">Zinc-finger</keyword>
<dbReference type="EMBL" id="BMNA01000003">
    <property type="protein sequence ID" value="GGL98257.1"/>
    <property type="molecule type" value="Genomic_DNA"/>
</dbReference>
<dbReference type="PANTHER" id="PTHR33823:SF4">
    <property type="entry name" value="GENERAL STRESS PROTEIN 16O"/>
    <property type="match status" value="1"/>
</dbReference>
<dbReference type="AlphaFoldDB" id="A0A917STI7"/>
<dbReference type="Gene3D" id="1.20.120.910">
    <property type="entry name" value="DksA, coiled-coil domain"/>
    <property type="match status" value="1"/>
</dbReference>
<gene>
    <name evidence="7" type="ORF">GCM10011594_17740</name>
</gene>
<feature type="region of interest" description="Disordered" evidence="5">
    <location>
        <begin position="1"/>
        <end position="21"/>
    </location>
</feature>
<evidence type="ECO:0000256" key="3">
    <source>
        <dbReference type="ARBA" id="ARBA00022833"/>
    </source>
</evidence>
<organism evidence="7 8">
    <name type="scientific">Nakamurella endophytica</name>
    <dbReference type="NCBI Taxonomy" id="1748367"/>
    <lineage>
        <taxon>Bacteria</taxon>
        <taxon>Bacillati</taxon>
        <taxon>Actinomycetota</taxon>
        <taxon>Actinomycetes</taxon>
        <taxon>Nakamurellales</taxon>
        <taxon>Nakamurellaceae</taxon>
        <taxon>Nakamurella</taxon>
    </lineage>
</organism>
<dbReference type="PROSITE" id="PS01102">
    <property type="entry name" value="ZF_DKSA_1"/>
    <property type="match status" value="1"/>
</dbReference>
<dbReference type="GO" id="GO:0008270">
    <property type="term" value="F:zinc ion binding"/>
    <property type="evidence" value="ECO:0007669"/>
    <property type="project" value="UniProtKB-KW"/>
</dbReference>
<reference evidence="7" key="1">
    <citation type="journal article" date="2014" name="Int. J. Syst. Evol. Microbiol.">
        <title>Complete genome sequence of Corynebacterium casei LMG S-19264T (=DSM 44701T), isolated from a smear-ripened cheese.</title>
        <authorList>
            <consortium name="US DOE Joint Genome Institute (JGI-PGF)"/>
            <person name="Walter F."/>
            <person name="Albersmeier A."/>
            <person name="Kalinowski J."/>
            <person name="Ruckert C."/>
        </authorList>
    </citation>
    <scope>NUCLEOTIDE SEQUENCE</scope>
    <source>
        <strain evidence="7">CGMCC 4.7308</strain>
    </source>
</reference>
<name>A0A917STI7_9ACTN</name>
<evidence type="ECO:0000256" key="4">
    <source>
        <dbReference type="PROSITE-ProRule" id="PRU00510"/>
    </source>
</evidence>
<feature type="domain" description="Zinc finger DksA/TraR C4-type" evidence="6">
    <location>
        <begin position="98"/>
        <end position="129"/>
    </location>
</feature>
<evidence type="ECO:0000256" key="2">
    <source>
        <dbReference type="ARBA" id="ARBA00022771"/>
    </source>
</evidence>
<dbReference type="InterPro" id="IPR000962">
    <property type="entry name" value="Znf_DskA_TraR"/>
</dbReference>
<sequence>MVDEGQVRGGAPAAADPDAARESLSLLRRSLVAEMDEAHEELQAVRRLRTDRSDDDEHDPEGSPLSAEWSRLDGRYRAAQQRVRDVDAALATVDAGHYGICERCGQAIAPGRLEALPTATRCVRCAGRR</sequence>
<accession>A0A917STI7</accession>
<evidence type="ECO:0000259" key="6">
    <source>
        <dbReference type="Pfam" id="PF01258"/>
    </source>
</evidence>
<keyword evidence="8" id="KW-1185">Reference proteome</keyword>
<evidence type="ECO:0000313" key="8">
    <source>
        <dbReference type="Proteomes" id="UP000655208"/>
    </source>
</evidence>
<evidence type="ECO:0000256" key="1">
    <source>
        <dbReference type="ARBA" id="ARBA00022723"/>
    </source>
</evidence>
<feature type="region of interest" description="Disordered" evidence="5">
    <location>
        <begin position="44"/>
        <end position="71"/>
    </location>
</feature>
<dbReference type="Proteomes" id="UP000655208">
    <property type="component" value="Unassembled WGS sequence"/>
</dbReference>
<evidence type="ECO:0000256" key="5">
    <source>
        <dbReference type="SAM" id="MobiDB-lite"/>
    </source>
</evidence>
<dbReference type="InterPro" id="IPR020458">
    <property type="entry name" value="Znf_DskA_TraR_CS"/>
</dbReference>